<keyword evidence="3" id="KW-0418">Kinase</keyword>
<keyword evidence="2" id="KW-0547">Nucleotide-binding</keyword>
<dbReference type="AlphaFoldDB" id="A0A1B1TFI0"/>
<reference evidence="8" key="2">
    <citation type="journal article" date="2015" name="ISME J.">
        <title>A new class of marine Euryarchaeota group II from the Mediterranean deep chlorophyll maximum.</title>
        <authorList>
            <person name="Martin-Cuadrado A.B."/>
            <person name="Garcia-Heredia I."/>
            <person name="Molto A.G."/>
            <person name="Lopez-Ubeda R."/>
            <person name="Kimes N."/>
            <person name="Lopez-Garcia P."/>
            <person name="Moreira D."/>
            <person name="Rodriguez-Valera F."/>
        </authorList>
    </citation>
    <scope>NUCLEOTIDE SEQUENCE</scope>
</reference>
<reference evidence="8" key="1">
    <citation type="submission" date="2014-11" db="EMBL/GenBank/DDBJ databases">
        <authorList>
            <person name="Zhu J."/>
            <person name="Qi W."/>
            <person name="Song R."/>
        </authorList>
    </citation>
    <scope>NUCLEOTIDE SEQUENCE</scope>
</reference>
<evidence type="ECO:0000256" key="4">
    <source>
        <dbReference type="ARBA" id="ARBA00022840"/>
    </source>
</evidence>
<dbReference type="PANTHER" id="PTHR32463">
    <property type="entry name" value="L-FUCOSE KINASE"/>
    <property type="match status" value="1"/>
</dbReference>
<dbReference type="GO" id="GO:0050201">
    <property type="term" value="F:fucokinase activity"/>
    <property type="evidence" value="ECO:0007669"/>
    <property type="project" value="TreeGrafter"/>
</dbReference>
<dbReference type="GO" id="GO:0042352">
    <property type="term" value="P:GDP-L-fucose salvage"/>
    <property type="evidence" value="ECO:0007669"/>
    <property type="project" value="TreeGrafter"/>
</dbReference>
<dbReference type="PANTHER" id="PTHR32463:SF0">
    <property type="entry name" value="L-FUCOSE KINASE"/>
    <property type="match status" value="1"/>
</dbReference>
<dbReference type="InterPro" id="IPR052203">
    <property type="entry name" value="GHMP_Kinase-Related"/>
</dbReference>
<dbReference type="Pfam" id="PF00288">
    <property type="entry name" value="GHMP_kinases_N"/>
    <property type="match status" value="1"/>
</dbReference>
<feature type="domain" description="GHMP kinase C-terminal" evidence="7">
    <location>
        <begin position="171"/>
        <end position="229"/>
    </location>
</feature>
<dbReference type="InterPro" id="IPR006204">
    <property type="entry name" value="GHMP_kinase_N_dom"/>
</dbReference>
<dbReference type="Pfam" id="PF08544">
    <property type="entry name" value="GHMP_kinases_C"/>
    <property type="match status" value="1"/>
</dbReference>
<comment type="similarity">
    <text evidence="5">Belongs to the GHMP kinase family.</text>
</comment>
<dbReference type="GO" id="GO:0005524">
    <property type="term" value="F:ATP binding"/>
    <property type="evidence" value="ECO:0007669"/>
    <property type="project" value="UniProtKB-KW"/>
</dbReference>
<evidence type="ECO:0000256" key="5">
    <source>
        <dbReference type="ARBA" id="ARBA00038121"/>
    </source>
</evidence>
<dbReference type="InterPro" id="IPR036554">
    <property type="entry name" value="GHMP_kinase_C_sf"/>
</dbReference>
<dbReference type="Gene3D" id="3.30.230.120">
    <property type="match status" value="1"/>
</dbReference>
<feature type="domain" description="GHMP kinase N-terminal" evidence="6">
    <location>
        <begin position="20"/>
        <end position="98"/>
    </location>
</feature>
<evidence type="ECO:0000313" key="8">
    <source>
        <dbReference type="EMBL" id="ANV81039.1"/>
    </source>
</evidence>
<organism evidence="8">
    <name type="scientific">uncultured Poseidoniia archaeon</name>
    <dbReference type="NCBI Taxonomy" id="1697135"/>
    <lineage>
        <taxon>Archaea</taxon>
        <taxon>Methanobacteriati</taxon>
        <taxon>Thermoplasmatota</taxon>
        <taxon>Candidatus Poseidoniia</taxon>
        <taxon>environmental samples</taxon>
    </lineage>
</organism>
<dbReference type="InterPro" id="IPR020568">
    <property type="entry name" value="Ribosomal_Su5_D2-typ_SF"/>
</dbReference>
<dbReference type="SUPFAM" id="SSF55060">
    <property type="entry name" value="GHMP Kinase, C-terminal domain"/>
    <property type="match status" value="1"/>
</dbReference>
<dbReference type="InterPro" id="IPR013750">
    <property type="entry name" value="GHMP_kinase_C_dom"/>
</dbReference>
<proteinExistence type="inferred from homology"/>
<dbReference type="EMBL" id="KP211916">
    <property type="protein sequence ID" value="ANV81039.1"/>
    <property type="molecule type" value="Genomic_DNA"/>
</dbReference>
<accession>A0A1B1TFI0</accession>
<evidence type="ECO:0000256" key="3">
    <source>
        <dbReference type="ARBA" id="ARBA00022777"/>
    </source>
</evidence>
<evidence type="ECO:0000256" key="2">
    <source>
        <dbReference type="ARBA" id="ARBA00022741"/>
    </source>
</evidence>
<evidence type="ECO:0000259" key="6">
    <source>
        <dbReference type="Pfam" id="PF00288"/>
    </source>
</evidence>
<evidence type="ECO:0008006" key="9">
    <source>
        <dbReference type="Google" id="ProtNLM"/>
    </source>
</evidence>
<keyword evidence="4" id="KW-0067">ATP-binding</keyword>
<dbReference type="InterPro" id="IPR001174">
    <property type="entry name" value="HddA/FKP"/>
</dbReference>
<protein>
    <recommendedName>
        <fullName evidence="9">GHMP kinase</fullName>
    </recommendedName>
</protein>
<evidence type="ECO:0000259" key="7">
    <source>
        <dbReference type="Pfam" id="PF08544"/>
    </source>
</evidence>
<evidence type="ECO:0000256" key="1">
    <source>
        <dbReference type="ARBA" id="ARBA00022679"/>
    </source>
</evidence>
<sequence length="267" mass="29420">MELVDNFEDLEHELVREAMRITGITSGVEITTIADIPSRGTGLGSSSSVTVGLLNALHAFAGHHASPKQLAEEACMIEIEILNQPIGRQDQYAAAFGGINSILFSSERVEVMPLKINKNIIERIEAEFSLVFTGLSRSASKILSETSDSQEAKFKRLRLIRDQAFLSKKMLENGELEELGKLLTNTWELKRELSQSISNDELDTIYDSLMDLGANGAKLLGAGGGGFFLVHGSSEFRERLFLSFGKDYKILPLKLDSYGSQIIYNAI</sequence>
<dbReference type="PRINTS" id="PR00960">
    <property type="entry name" value="LMBPPROTEIN"/>
</dbReference>
<dbReference type="SUPFAM" id="SSF54211">
    <property type="entry name" value="Ribosomal protein S5 domain 2-like"/>
    <property type="match status" value="1"/>
</dbReference>
<keyword evidence="1" id="KW-0808">Transferase</keyword>
<name>A0A1B1TFI0_9ARCH</name>